<organism evidence="12 13">
    <name type="scientific">Archaeoglobus sulfaticallidus PM70-1</name>
    <dbReference type="NCBI Taxonomy" id="387631"/>
    <lineage>
        <taxon>Archaea</taxon>
        <taxon>Methanobacteriati</taxon>
        <taxon>Methanobacteriota</taxon>
        <taxon>Archaeoglobi</taxon>
        <taxon>Archaeoglobales</taxon>
        <taxon>Archaeoglobaceae</taxon>
        <taxon>Archaeoglobus</taxon>
    </lineage>
</organism>
<dbReference type="Gene3D" id="1.10.287.130">
    <property type="match status" value="1"/>
</dbReference>
<accession>N0BHE0</accession>
<dbReference type="OrthoDB" id="50550at2157"/>
<dbReference type="EMBL" id="CP005290">
    <property type="protein sequence ID" value="AGK61737.1"/>
    <property type="molecule type" value="Genomic_DNA"/>
</dbReference>
<dbReference type="CDD" id="cd06225">
    <property type="entry name" value="HAMP"/>
    <property type="match status" value="1"/>
</dbReference>
<dbReference type="PROSITE" id="PS50109">
    <property type="entry name" value="HIS_KIN"/>
    <property type="match status" value="1"/>
</dbReference>
<evidence type="ECO:0000256" key="4">
    <source>
        <dbReference type="ARBA" id="ARBA00022679"/>
    </source>
</evidence>
<dbReference type="InterPro" id="IPR007892">
    <property type="entry name" value="CHASE4"/>
</dbReference>
<dbReference type="GeneID" id="25398485"/>
<evidence type="ECO:0000313" key="12">
    <source>
        <dbReference type="EMBL" id="AGK61737.1"/>
    </source>
</evidence>
<evidence type="ECO:0000256" key="5">
    <source>
        <dbReference type="ARBA" id="ARBA00022741"/>
    </source>
</evidence>
<evidence type="ECO:0000256" key="6">
    <source>
        <dbReference type="ARBA" id="ARBA00022777"/>
    </source>
</evidence>
<feature type="transmembrane region" description="Helical" evidence="9">
    <location>
        <begin position="257"/>
        <end position="279"/>
    </location>
</feature>
<keyword evidence="9" id="KW-1133">Transmembrane helix</keyword>
<dbReference type="Proteomes" id="UP000013307">
    <property type="component" value="Chromosome"/>
</dbReference>
<dbReference type="KEGG" id="ast:Asulf_01766"/>
<feature type="domain" description="Histidine kinase" evidence="10">
    <location>
        <begin position="346"/>
        <end position="534"/>
    </location>
</feature>
<dbReference type="Gene3D" id="3.30.565.10">
    <property type="entry name" value="Histidine kinase-like ATPase, C-terminal domain"/>
    <property type="match status" value="1"/>
</dbReference>
<dbReference type="Pfam" id="PF05228">
    <property type="entry name" value="CHASE4"/>
    <property type="match status" value="1"/>
</dbReference>
<dbReference type="GO" id="GO:0016020">
    <property type="term" value="C:membrane"/>
    <property type="evidence" value="ECO:0007669"/>
    <property type="project" value="InterPro"/>
</dbReference>
<sequence>MKMIKQVLAKTKTIRIKTWIFGLIFLTIILSSMYAFHSYVINEYERFEVNEFHKDVELVMNFLDSQIGYLERLNTDWAYWDDTYYFIENKSKDYIESNLVNETFIEQKLNLIVFINRNKSIVYAKAFDFEKNRVIPVPELSPYLDYLANESSGFLKIDGEVLMFSSKRIIKSDGSGDPRGWLVMGRFVNDSFFRALGMPIGINIYIDRSDHNQTISIQDGKLITYRPIKDVTGKNLFFLVFEKKSNLEERKAEFHEYFSAVFFIGIAFLGIGSAIYHISINERIIRLNRELDELAKKGDISGRVTVDGEDGIAELARNINLVLESVENYQKSIENARDILATSNKILRHDMLNNLTVLRGLFELIEDDRREIGFRAIDRSLNLIDEMRDMEQSVNIDKLQVYDLKDVIESIASGYDIEVNVNCTCKVIADPAIYSVFDNLIRNAIQHGKTDRVDITCRKLNGFCEVRVADYGTGIPDEIKNMIFEEGFKYGEKAGTGLGMYIVKKLMERYGGSVAVEDNKPKGTTFVLKFRCVE</sequence>
<dbReference type="GO" id="GO:0004673">
    <property type="term" value="F:protein histidine kinase activity"/>
    <property type="evidence" value="ECO:0007669"/>
    <property type="project" value="UniProtKB-EC"/>
</dbReference>
<reference evidence="12 13" key="1">
    <citation type="journal article" date="2013" name="Genome Announc.">
        <title>Complete Genome Sequence of the Thermophilic and Facultatively Chemolithoautotrophic Sulfate Reducer Archaeoglobus sulfaticallidus Strain PM70-1T.</title>
        <authorList>
            <person name="Stokke R."/>
            <person name="Hocking W.P."/>
            <person name="Steinsbu B.O."/>
            <person name="Steen I.H."/>
        </authorList>
    </citation>
    <scope>NUCLEOTIDE SEQUENCE [LARGE SCALE GENOMIC DNA]</scope>
    <source>
        <strain evidence="12">PM70-1</strain>
    </source>
</reference>
<keyword evidence="13" id="KW-1185">Reference proteome</keyword>
<evidence type="ECO:0000256" key="9">
    <source>
        <dbReference type="SAM" id="Phobius"/>
    </source>
</evidence>
<dbReference type="PROSITE" id="PS50885">
    <property type="entry name" value="HAMP"/>
    <property type="match status" value="1"/>
</dbReference>
<evidence type="ECO:0000256" key="3">
    <source>
        <dbReference type="ARBA" id="ARBA00022553"/>
    </source>
</evidence>
<dbReference type="InterPro" id="IPR003594">
    <property type="entry name" value="HATPase_dom"/>
</dbReference>
<dbReference type="STRING" id="387631.Asulf_01766"/>
<dbReference type="PRINTS" id="PR00344">
    <property type="entry name" value="BCTRLSENSOR"/>
</dbReference>
<dbReference type="CDD" id="cd00075">
    <property type="entry name" value="HATPase"/>
    <property type="match status" value="1"/>
</dbReference>
<dbReference type="InterPro" id="IPR036890">
    <property type="entry name" value="HATPase_C_sf"/>
</dbReference>
<feature type="domain" description="HAMP" evidence="11">
    <location>
        <begin position="278"/>
        <end position="331"/>
    </location>
</feature>
<feature type="coiled-coil region" evidence="8">
    <location>
        <begin position="277"/>
        <end position="332"/>
    </location>
</feature>
<dbReference type="AlphaFoldDB" id="N0BHE0"/>
<dbReference type="InterPro" id="IPR005467">
    <property type="entry name" value="His_kinase_dom"/>
</dbReference>
<dbReference type="SMART" id="SM00387">
    <property type="entry name" value="HATPase_c"/>
    <property type="match status" value="1"/>
</dbReference>
<dbReference type="PANTHER" id="PTHR44936:SF10">
    <property type="entry name" value="SENSOR PROTEIN RSTB"/>
    <property type="match status" value="1"/>
</dbReference>
<protein>
    <recommendedName>
        <fullName evidence="2">histidine kinase</fullName>
        <ecNumber evidence="2">2.7.13.3</ecNumber>
    </recommendedName>
</protein>
<dbReference type="InterPro" id="IPR004358">
    <property type="entry name" value="Sig_transdc_His_kin-like_C"/>
</dbReference>
<dbReference type="Pfam" id="PF02518">
    <property type="entry name" value="HATPase_c"/>
    <property type="match status" value="1"/>
</dbReference>
<dbReference type="HOGENOM" id="CLU_009587_1_0_2"/>
<dbReference type="PANTHER" id="PTHR44936">
    <property type="entry name" value="SENSOR PROTEIN CREC"/>
    <property type="match status" value="1"/>
</dbReference>
<keyword evidence="6" id="KW-0418">Kinase</keyword>
<dbReference type="eggNOG" id="arCOG04446">
    <property type="taxonomic scope" value="Archaea"/>
</dbReference>
<keyword evidence="3" id="KW-0597">Phosphoprotein</keyword>
<keyword evidence="8" id="KW-0175">Coiled coil</keyword>
<proteinExistence type="predicted"/>
<dbReference type="InterPro" id="IPR003660">
    <property type="entry name" value="HAMP_dom"/>
</dbReference>
<keyword evidence="9" id="KW-0472">Membrane</keyword>
<keyword evidence="5" id="KW-0547">Nucleotide-binding</keyword>
<dbReference type="GO" id="GO:0007165">
    <property type="term" value="P:signal transduction"/>
    <property type="evidence" value="ECO:0007669"/>
    <property type="project" value="InterPro"/>
</dbReference>
<evidence type="ECO:0000256" key="2">
    <source>
        <dbReference type="ARBA" id="ARBA00012438"/>
    </source>
</evidence>
<dbReference type="InterPro" id="IPR050980">
    <property type="entry name" value="2C_sensor_his_kinase"/>
</dbReference>
<evidence type="ECO:0000256" key="7">
    <source>
        <dbReference type="ARBA" id="ARBA00022840"/>
    </source>
</evidence>
<keyword evidence="4" id="KW-0808">Transferase</keyword>
<comment type="catalytic activity">
    <reaction evidence="1">
        <text>ATP + protein L-histidine = ADP + protein N-phospho-L-histidine.</text>
        <dbReference type="EC" id="2.7.13.3"/>
    </reaction>
</comment>
<feature type="transmembrane region" description="Helical" evidence="9">
    <location>
        <begin position="20"/>
        <end position="40"/>
    </location>
</feature>
<dbReference type="SUPFAM" id="SSF55874">
    <property type="entry name" value="ATPase domain of HSP90 chaperone/DNA topoisomerase II/histidine kinase"/>
    <property type="match status" value="1"/>
</dbReference>
<evidence type="ECO:0000313" key="13">
    <source>
        <dbReference type="Proteomes" id="UP000013307"/>
    </source>
</evidence>
<evidence type="ECO:0000256" key="8">
    <source>
        <dbReference type="SAM" id="Coils"/>
    </source>
</evidence>
<dbReference type="EC" id="2.7.13.3" evidence="2"/>
<name>N0BHE0_9EURY</name>
<gene>
    <name evidence="12" type="ORF">Asulf_01766</name>
</gene>
<evidence type="ECO:0000259" key="10">
    <source>
        <dbReference type="PROSITE" id="PS50109"/>
    </source>
</evidence>
<evidence type="ECO:0000259" key="11">
    <source>
        <dbReference type="PROSITE" id="PS50885"/>
    </source>
</evidence>
<evidence type="ECO:0000256" key="1">
    <source>
        <dbReference type="ARBA" id="ARBA00000085"/>
    </source>
</evidence>
<keyword evidence="7" id="KW-0067">ATP-binding</keyword>
<dbReference type="RefSeq" id="WP_015591335.1">
    <property type="nucleotide sequence ID" value="NC_021169.1"/>
</dbReference>
<dbReference type="GO" id="GO:0005524">
    <property type="term" value="F:ATP binding"/>
    <property type="evidence" value="ECO:0007669"/>
    <property type="project" value="UniProtKB-KW"/>
</dbReference>
<keyword evidence="9" id="KW-0812">Transmembrane</keyword>
<dbReference type="SMART" id="SM00304">
    <property type="entry name" value="HAMP"/>
    <property type="match status" value="1"/>
</dbReference>